<dbReference type="InterPro" id="IPR000362">
    <property type="entry name" value="Fumarate_lyase_fam"/>
</dbReference>
<feature type="domain" description="Adenylosuccinate lyase PurB C-terminal" evidence="6">
    <location>
        <begin position="342"/>
        <end position="456"/>
    </location>
</feature>
<dbReference type="Pfam" id="PF00206">
    <property type="entry name" value="Lyase_1"/>
    <property type="match status" value="1"/>
</dbReference>
<comment type="pathway">
    <text evidence="2">Purine metabolism; AMP biosynthesis via de novo pathway; AMP from IMP: step 2/2.</text>
</comment>
<sequence>MPSNSSLNLISPIDGRYQKYTKDLVQYFSEAASIKYKIIAEIEYLINLTEVKGISIRKITESEKKILRSLYDLDEAGADMVNKIELHGYKNIKATNHDFKAIEYYIKEKIGETKLKDVLEFVHFGLTTWDATNIAYALMLGESIRDVYLPALEELEDKISKLANENKNIPMLSRTHGQSASPTTFGKEFRIFEERLKRQVKKIQSHVLSVKLNGATGNYNALSAAYPQIDWINFSKTFIPKISKLRGVKLEVNLYTTQIEPYDSFVELFDSLNLVNNILIGFNQDMWRYISDGWIGQKPVEGEVGSSTMPHKINPWFLENSEGNLGMANAMFEFFARKLPISRLQRDLSDSTVLRNIGVAFGHSLIGFKYLNNQLGRIVVNKEKALKDLNNHPEVITEAIQTILRREGVTMPYEKLKDLSRGKDITLTDIHKFIQTLEVSEKIKKELLKITPENYTGLASKLASR</sequence>
<dbReference type="Proteomes" id="UP000177693">
    <property type="component" value="Unassembled WGS sequence"/>
</dbReference>
<proteinExistence type="predicted"/>
<dbReference type="InterPro" id="IPR013539">
    <property type="entry name" value="PurB_C"/>
</dbReference>
<dbReference type="PANTHER" id="PTHR43411">
    <property type="entry name" value="ADENYLOSUCCINATE LYASE"/>
    <property type="match status" value="1"/>
</dbReference>
<evidence type="ECO:0000256" key="1">
    <source>
        <dbReference type="ARBA" id="ARBA00004706"/>
    </source>
</evidence>
<dbReference type="Gene3D" id="1.10.275.10">
    <property type="entry name" value="Fumarase/aspartase (N-terminal domain)"/>
    <property type="match status" value="1"/>
</dbReference>
<comment type="function">
    <text evidence="4">Catalyzes two reactions in de novo purine nucleotide biosynthesis. Catalyzes the breakdown of 5-aminoimidazole- (N-succinylocarboxamide) ribotide (SAICAR or 2-[5-amino-1-(5-phospho-beta-D-ribosyl)imidazole-4-carboxamido]succinate) to 5-aminoimidazole-4-carboxamide ribotide (AICAR or 5-amino-1-(5-phospho-beta-D-ribosyl)imidazole-4-carboxamide) and fumarate, and of adenylosuccinate (ADS or N(6)-(1,2-dicarboxyethyl)-AMP) to adenosine monophosphate (AMP) and fumarate.</text>
</comment>
<dbReference type="InterPro" id="IPR008948">
    <property type="entry name" value="L-Aspartase-like"/>
</dbReference>
<comment type="caution">
    <text evidence="7">The sequence shown here is derived from an EMBL/GenBank/DDBJ whole genome shotgun (WGS) entry which is preliminary data.</text>
</comment>
<name>A0A1F6Y5Q6_9BACT</name>
<dbReference type="InterPro" id="IPR047136">
    <property type="entry name" value="PurB_bact"/>
</dbReference>
<dbReference type="EMBL" id="MFVL01000013">
    <property type="protein sequence ID" value="OGJ01682.1"/>
    <property type="molecule type" value="Genomic_DNA"/>
</dbReference>
<dbReference type="PROSITE" id="PS00163">
    <property type="entry name" value="FUMARATE_LYASES"/>
    <property type="match status" value="1"/>
</dbReference>
<dbReference type="SUPFAM" id="SSF48557">
    <property type="entry name" value="L-aspartase-like"/>
    <property type="match status" value="1"/>
</dbReference>
<dbReference type="PRINTS" id="PR00149">
    <property type="entry name" value="FUMRATELYASE"/>
</dbReference>
<dbReference type="InterPro" id="IPR020557">
    <property type="entry name" value="Fumarate_lyase_CS"/>
</dbReference>
<keyword evidence="3" id="KW-0658">Purine biosynthesis</keyword>
<evidence type="ECO:0000256" key="3">
    <source>
        <dbReference type="ARBA" id="ARBA00022755"/>
    </source>
</evidence>
<dbReference type="AlphaFoldDB" id="A0A1F6Y5Q6"/>
<feature type="domain" description="Fumarate lyase N-terminal" evidence="5">
    <location>
        <begin position="15"/>
        <end position="323"/>
    </location>
</feature>
<dbReference type="GO" id="GO:0006188">
    <property type="term" value="P:IMP biosynthetic process"/>
    <property type="evidence" value="ECO:0007669"/>
    <property type="project" value="InterPro"/>
</dbReference>
<dbReference type="Gene3D" id="1.10.40.30">
    <property type="entry name" value="Fumarase/aspartase (C-terminal domain)"/>
    <property type="match status" value="1"/>
</dbReference>
<evidence type="ECO:0000313" key="7">
    <source>
        <dbReference type="EMBL" id="OGJ01682.1"/>
    </source>
</evidence>
<evidence type="ECO:0000313" key="8">
    <source>
        <dbReference type="Proteomes" id="UP000177693"/>
    </source>
</evidence>
<reference evidence="7 8" key="1">
    <citation type="journal article" date="2016" name="Nat. Commun.">
        <title>Thousands of microbial genomes shed light on interconnected biogeochemical processes in an aquifer system.</title>
        <authorList>
            <person name="Anantharaman K."/>
            <person name="Brown C.T."/>
            <person name="Hug L.A."/>
            <person name="Sharon I."/>
            <person name="Castelle C.J."/>
            <person name="Probst A.J."/>
            <person name="Thomas B.C."/>
            <person name="Singh A."/>
            <person name="Wilkins M.J."/>
            <person name="Karaoz U."/>
            <person name="Brodie E.L."/>
            <person name="Williams K.H."/>
            <person name="Hubbard S.S."/>
            <person name="Banfield J.F."/>
        </authorList>
    </citation>
    <scope>NUCLEOTIDE SEQUENCE [LARGE SCALE GENOMIC DNA]</scope>
</reference>
<gene>
    <name evidence="7" type="ORF">A3I23_00200</name>
</gene>
<dbReference type="InterPro" id="IPR024083">
    <property type="entry name" value="Fumarase/histidase_N"/>
</dbReference>
<dbReference type="NCBIfam" id="NF006764">
    <property type="entry name" value="PRK09285.1"/>
    <property type="match status" value="1"/>
</dbReference>
<dbReference type="Gene3D" id="1.20.200.10">
    <property type="entry name" value="Fumarase/aspartase (Central domain)"/>
    <property type="match status" value="1"/>
</dbReference>
<accession>A0A1F6Y5Q6</accession>
<comment type="pathway">
    <text evidence="1">Purine metabolism; IMP biosynthesis via de novo pathway; 5-amino-1-(5-phospho-D-ribosyl)imidazole-4-carboxamide from 5-amino-1-(5-phospho-D-ribosyl)imidazole-4-carboxylate: step 2/2.</text>
</comment>
<dbReference type="PANTHER" id="PTHR43411:SF1">
    <property type="entry name" value="ADENYLOSUCCINATE LYASE"/>
    <property type="match status" value="1"/>
</dbReference>
<protein>
    <submittedName>
        <fullName evidence="7">Adenylosuccinate lyase</fullName>
    </submittedName>
</protein>
<evidence type="ECO:0000259" key="5">
    <source>
        <dbReference type="Pfam" id="PF00206"/>
    </source>
</evidence>
<dbReference type="GO" id="GO:0004018">
    <property type="term" value="F:N6-(1,2-dicarboxyethyl)AMP AMP-lyase (fumarate-forming) activity"/>
    <property type="evidence" value="ECO:0007669"/>
    <property type="project" value="InterPro"/>
</dbReference>
<evidence type="ECO:0000256" key="4">
    <source>
        <dbReference type="ARBA" id="ARBA00025012"/>
    </source>
</evidence>
<evidence type="ECO:0000259" key="6">
    <source>
        <dbReference type="Pfam" id="PF08328"/>
    </source>
</evidence>
<evidence type="ECO:0000256" key="2">
    <source>
        <dbReference type="ARBA" id="ARBA00004734"/>
    </source>
</evidence>
<dbReference type="InterPro" id="IPR022761">
    <property type="entry name" value="Fumarate_lyase_N"/>
</dbReference>
<keyword evidence="7" id="KW-0456">Lyase</keyword>
<dbReference type="Pfam" id="PF08328">
    <property type="entry name" value="ASL_C"/>
    <property type="match status" value="1"/>
</dbReference>
<organism evidence="7 8">
    <name type="scientific">Candidatus Nomurabacteria bacterium RIFCSPLOWO2_02_FULL_40_67</name>
    <dbReference type="NCBI Taxonomy" id="1801787"/>
    <lineage>
        <taxon>Bacteria</taxon>
        <taxon>Candidatus Nomuraibacteriota</taxon>
    </lineage>
</organism>